<protein>
    <submittedName>
        <fullName evidence="2">GNAT family N-acetyltransferase</fullName>
    </submittedName>
</protein>
<sequence length="140" mass="16286">MELKYNDYLISDDKSKICVEEVIEMLSSSYWANTRPIERTKKAIETSYCLGVFHHEKQIGFARVITDWATFYYLCDVIIHESHRGKGIGKKLVETIIHAEELEGILGLLGTKDAHELYAKYGFIKDGERFMRLPPKWINQ</sequence>
<proteinExistence type="predicted"/>
<dbReference type="Pfam" id="PF13508">
    <property type="entry name" value="Acetyltransf_7"/>
    <property type="match status" value="1"/>
</dbReference>
<dbReference type="PROSITE" id="PS51186">
    <property type="entry name" value="GNAT"/>
    <property type="match status" value="1"/>
</dbReference>
<keyword evidence="2" id="KW-0808">Transferase</keyword>
<dbReference type="EMBL" id="VNJJ01000017">
    <property type="protein sequence ID" value="TVX96324.1"/>
    <property type="molecule type" value="Genomic_DNA"/>
</dbReference>
<dbReference type="PANTHER" id="PTHR43233">
    <property type="entry name" value="FAMILY N-ACETYLTRANSFERASE, PUTATIVE (AFU_ORTHOLOGUE AFUA_6G03350)-RELATED"/>
    <property type="match status" value="1"/>
</dbReference>
<dbReference type="CDD" id="cd04301">
    <property type="entry name" value="NAT_SF"/>
    <property type="match status" value="1"/>
</dbReference>
<dbReference type="PANTHER" id="PTHR43233:SF1">
    <property type="entry name" value="FAMILY N-ACETYLTRANSFERASE, PUTATIVE (AFU_ORTHOLOGUE AFUA_6G03350)-RELATED"/>
    <property type="match status" value="1"/>
</dbReference>
<gene>
    <name evidence="2" type="ORF">FPZ45_21710</name>
</gene>
<dbReference type="InterPro" id="IPR053144">
    <property type="entry name" value="Acetyltransferase_Butenolide"/>
</dbReference>
<dbReference type="GO" id="GO:0016747">
    <property type="term" value="F:acyltransferase activity, transferring groups other than amino-acyl groups"/>
    <property type="evidence" value="ECO:0007669"/>
    <property type="project" value="InterPro"/>
</dbReference>
<name>A0A559J8X3_9BACL</name>
<dbReference type="InterPro" id="IPR016181">
    <property type="entry name" value="Acyl_CoA_acyltransferase"/>
</dbReference>
<organism evidence="2 3">
    <name type="scientific">Cohnella terricola</name>
    <dbReference type="NCBI Taxonomy" id="1289167"/>
    <lineage>
        <taxon>Bacteria</taxon>
        <taxon>Bacillati</taxon>
        <taxon>Bacillota</taxon>
        <taxon>Bacilli</taxon>
        <taxon>Bacillales</taxon>
        <taxon>Paenibacillaceae</taxon>
        <taxon>Cohnella</taxon>
    </lineage>
</organism>
<evidence type="ECO:0000313" key="2">
    <source>
        <dbReference type="EMBL" id="TVX96324.1"/>
    </source>
</evidence>
<dbReference type="Proteomes" id="UP000316330">
    <property type="component" value="Unassembled WGS sequence"/>
</dbReference>
<evidence type="ECO:0000313" key="3">
    <source>
        <dbReference type="Proteomes" id="UP000316330"/>
    </source>
</evidence>
<accession>A0A559J8X3</accession>
<comment type="caution">
    <text evidence="2">The sequence shown here is derived from an EMBL/GenBank/DDBJ whole genome shotgun (WGS) entry which is preliminary data.</text>
</comment>
<feature type="domain" description="N-acetyltransferase" evidence="1">
    <location>
        <begin position="8"/>
        <end position="140"/>
    </location>
</feature>
<dbReference type="RefSeq" id="WP_144706445.1">
    <property type="nucleotide sequence ID" value="NZ_VNJJ01000017.1"/>
</dbReference>
<keyword evidence="3" id="KW-1185">Reference proteome</keyword>
<dbReference type="SUPFAM" id="SSF55729">
    <property type="entry name" value="Acyl-CoA N-acyltransferases (Nat)"/>
    <property type="match status" value="1"/>
</dbReference>
<reference evidence="2 3" key="1">
    <citation type="submission" date="2019-07" db="EMBL/GenBank/DDBJ databases">
        <authorList>
            <person name="Kim J."/>
        </authorList>
    </citation>
    <scope>NUCLEOTIDE SEQUENCE [LARGE SCALE GENOMIC DNA]</scope>
    <source>
        <strain evidence="2 3">G13</strain>
    </source>
</reference>
<dbReference type="OrthoDB" id="3216107at2"/>
<evidence type="ECO:0000259" key="1">
    <source>
        <dbReference type="PROSITE" id="PS51186"/>
    </source>
</evidence>
<dbReference type="Gene3D" id="3.40.630.30">
    <property type="match status" value="1"/>
</dbReference>
<dbReference type="InterPro" id="IPR000182">
    <property type="entry name" value="GNAT_dom"/>
</dbReference>
<dbReference type="AlphaFoldDB" id="A0A559J8X3"/>